<name>A0ABV9K508_9PORP</name>
<sequence>MEIIIIFTILTIMLPLGGLHLQSGKLCLHNCLSESTKANIKSRLTEESFHWAVKFVVRELYLLNTVALTYDQKAIQTNAIQSQNIKFEG</sequence>
<comment type="caution">
    <text evidence="1">The sequence shown here is derived from an EMBL/GenBank/DDBJ whole genome shotgun (WGS) entry which is preliminary data.</text>
</comment>
<protein>
    <submittedName>
        <fullName evidence="1">Uncharacterized protein</fullName>
    </submittedName>
</protein>
<reference evidence="2" key="1">
    <citation type="journal article" date="2019" name="Int. J. Syst. Evol. Microbiol.">
        <title>The Global Catalogue of Microorganisms (GCM) 10K type strain sequencing project: providing services to taxonomists for standard genome sequencing and annotation.</title>
        <authorList>
            <consortium name="The Broad Institute Genomics Platform"/>
            <consortium name="The Broad Institute Genome Sequencing Center for Infectious Disease"/>
            <person name="Wu L."/>
            <person name="Ma J."/>
        </authorList>
    </citation>
    <scope>NUCLEOTIDE SEQUENCE [LARGE SCALE GENOMIC DNA]</scope>
    <source>
        <strain evidence="2">CGMCC 4.7357</strain>
    </source>
</reference>
<proteinExistence type="predicted"/>
<evidence type="ECO:0000313" key="1">
    <source>
        <dbReference type="EMBL" id="MFC4665054.1"/>
    </source>
</evidence>
<evidence type="ECO:0000313" key="2">
    <source>
        <dbReference type="Proteomes" id="UP001596020"/>
    </source>
</evidence>
<keyword evidence="2" id="KW-1185">Reference proteome</keyword>
<gene>
    <name evidence="1" type="ORF">ACFO3G_00180</name>
</gene>
<dbReference type="RefSeq" id="WP_380076837.1">
    <property type="nucleotide sequence ID" value="NZ_JBHSGO010000004.1"/>
</dbReference>
<organism evidence="1 2">
    <name type="scientific">Falsiporphyromonas endometrii</name>
    <dbReference type="NCBI Taxonomy" id="1387297"/>
    <lineage>
        <taxon>Bacteria</taxon>
        <taxon>Pseudomonadati</taxon>
        <taxon>Bacteroidota</taxon>
        <taxon>Bacteroidia</taxon>
        <taxon>Bacteroidales</taxon>
        <taxon>Porphyromonadaceae</taxon>
        <taxon>Falsiporphyromonas</taxon>
    </lineage>
</organism>
<dbReference type="Proteomes" id="UP001596020">
    <property type="component" value="Unassembled WGS sequence"/>
</dbReference>
<dbReference type="EMBL" id="JBHSGO010000004">
    <property type="protein sequence ID" value="MFC4665054.1"/>
    <property type="molecule type" value="Genomic_DNA"/>
</dbReference>
<accession>A0ABV9K508</accession>